<feature type="transmembrane region" description="Helical" evidence="1">
    <location>
        <begin position="126"/>
        <end position="148"/>
    </location>
</feature>
<feature type="transmembrane region" description="Helical" evidence="1">
    <location>
        <begin position="87"/>
        <end position="106"/>
    </location>
</feature>
<reference evidence="2 3" key="1">
    <citation type="submission" date="2016-10" db="EMBL/GenBank/DDBJ databases">
        <authorList>
            <person name="de Groot N.N."/>
        </authorList>
    </citation>
    <scope>NUCLEOTIDE SEQUENCE [LARGE SCALE GENOMIC DNA]</scope>
    <source>
        <strain evidence="2 3">CGMCC 1.6291</strain>
    </source>
</reference>
<protein>
    <recommendedName>
        <fullName evidence="4">Rod shape-determining protein MreD</fullName>
    </recommendedName>
</protein>
<organism evidence="2 3">
    <name type="scientific">Aquisalimonas asiatica</name>
    <dbReference type="NCBI Taxonomy" id="406100"/>
    <lineage>
        <taxon>Bacteria</taxon>
        <taxon>Pseudomonadati</taxon>
        <taxon>Pseudomonadota</taxon>
        <taxon>Gammaproteobacteria</taxon>
        <taxon>Chromatiales</taxon>
        <taxon>Ectothiorhodospiraceae</taxon>
        <taxon>Aquisalimonas</taxon>
    </lineage>
</organism>
<proteinExistence type="predicted"/>
<evidence type="ECO:0008006" key="4">
    <source>
        <dbReference type="Google" id="ProtNLM"/>
    </source>
</evidence>
<evidence type="ECO:0000313" key="3">
    <source>
        <dbReference type="Proteomes" id="UP000199657"/>
    </source>
</evidence>
<dbReference type="STRING" id="406100.SAMN04488052_103333"/>
<gene>
    <name evidence="2" type="ORF">SAMN04488052_103333</name>
</gene>
<dbReference type="RefSeq" id="WP_245753995.1">
    <property type="nucleotide sequence ID" value="NZ_FOEG01000003.1"/>
</dbReference>
<evidence type="ECO:0000256" key="1">
    <source>
        <dbReference type="SAM" id="Phobius"/>
    </source>
</evidence>
<keyword evidence="1" id="KW-1133">Transmembrane helix</keyword>
<keyword evidence="1" id="KW-0472">Membrane</keyword>
<evidence type="ECO:0000313" key="2">
    <source>
        <dbReference type="EMBL" id="SEO84476.1"/>
    </source>
</evidence>
<dbReference type="EMBL" id="FOEG01000003">
    <property type="protein sequence ID" value="SEO84476.1"/>
    <property type="molecule type" value="Genomic_DNA"/>
</dbReference>
<dbReference type="Proteomes" id="UP000199657">
    <property type="component" value="Unassembled WGS sequence"/>
</dbReference>
<sequence length="154" mass="17701">MVTARMGNARRILDLPEFNVLLFAFLVNYPWEFLQVPFFAAMPTAGHWDAILFCTRATGGDALIALTGYWVVAFCWGNRYWILRPRLRHLGVFIAVGIAITIVFEWHATEIAQRWTYAEHMPVLPILGTGLLPLMQWTLLPPLIAWFVSRQISR</sequence>
<feature type="transmembrane region" description="Helical" evidence="1">
    <location>
        <begin position="50"/>
        <end position="75"/>
    </location>
</feature>
<keyword evidence="1" id="KW-0812">Transmembrane</keyword>
<name>A0A1H8T118_9GAMM</name>
<accession>A0A1H8T118</accession>
<dbReference type="AlphaFoldDB" id="A0A1H8T118"/>
<keyword evidence="3" id="KW-1185">Reference proteome</keyword>